<reference evidence="1 2" key="1">
    <citation type="journal article" date="2022" name="Genome Biol. Evol.">
        <title>The Spruce Budworm Genome: Reconstructing the Evolutionary History of Antifreeze Proteins.</title>
        <authorList>
            <person name="Beliveau C."/>
            <person name="Gagne P."/>
            <person name="Picq S."/>
            <person name="Vernygora O."/>
            <person name="Keeling C.I."/>
            <person name="Pinkney K."/>
            <person name="Doucet D."/>
            <person name="Wen F."/>
            <person name="Johnston J.S."/>
            <person name="Maaroufi H."/>
            <person name="Boyle B."/>
            <person name="Laroche J."/>
            <person name="Dewar K."/>
            <person name="Juretic N."/>
            <person name="Blackburn G."/>
            <person name="Nisole A."/>
            <person name="Brunet B."/>
            <person name="Brandao M."/>
            <person name="Lumley L."/>
            <person name="Duan J."/>
            <person name="Quan G."/>
            <person name="Lucarotti C.J."/>
            <person name="Roe A.D."/>
            <person name="Sperling F.A.H."/>
            <person name="Levesque R.C."/>
            <person name="Cusson M."/>
        </authorList>
    </citation>
    <scope>NUCLEOTIDE SEQUENCE [LARGE SCALE GENOMIC DNA]</scope>
    <source>
        <strain evidence="1">Glfc:IPQL:Cfum</strain>
    </source>
</reference>
<comment type="caution">
    <text evidence="1">The sequence shown here is derived from an EMBL/GenBank/DDBJ whole genome shotgun (WGS) entry which is preliminary data.</text>
</comment>
<sequence length="190" mass="22340">MSFIVKENHSHFFVLLLPCVLCQFEMKPDVRFDETNDRFDVSPLFDAGEYAEKEDFRRSGNLMGQYVPVELVNYETFTTTQNPDARYEKLGRQLFNIMRQISRRSGTRSEGFAWHDDMRSAEQEQNFERNLEQFRSTDYRKKLVDYLHGGQTDEMPSRRSGTDSVKEVLMHHAVPIAMKVKGYLQVPRVL</sequence>
<name>A0ACC0KAA9_CHOFU</name>
<accession>A0ACC0KAA9</accession>
<proteinExistence type="predicted"/>
<dbReference type="Proteomes" id="UP001064048">
    <property type="component" value="Chromosome 24"/>
</dbReference>
<gene>
    <name evidence="1" type="ORF">MSG28_013965</name>
</gene>
<protein>
    <submittedName>
        <fullName evidence="1">Uncharacterized protein</fullName>
    </submittedName>
</protein>
<evidence type="ECO:0000313" key="1">
    <source>
        <dbReference type="EMBL" id="KAI8433115.1"/>
    </source>
</evidence>
<dbReference type="EMBL" id="CM046124">
    <property type="protein sequence ID" value="KAI8433115.1"/>
    <property type="molecule type" value="Genomic_DNA"/>
</dbReference>
<keyword evidence="2" id="KW-1185">Reference proteome</keyword>
<organism evidence="1 2">
    <name type="scientific">Choristoneura fumiferana</name>
    <name type="common">Spruce budworm moth</name>
    <name type="synonym">Archips fumiferana</name>
    <dbReference type="NCBI Taxonomy" id="7141"/>
    <lineage>
        <taxon>Eukaryota</taxon>
        <taxon>Metazoa</taxon>
        <taxon>Ecdysozoa</taxon>
        <taxon>Arthropoda</taxon>
        <taxon>Hexapoda</taxon>
        <taxon>Insecta</taxon>
        <taxon>Pterygota</taxon>
        <taxon>Neoptera</taxon>
        <taxon>Endopterygota</taxon>
        <taxon>Lepidoptera</taxon>
        <taxon>Glossata</taxon>
        <taxon>Ditrysia</taxon>
        <taxon>Tortricoidea</taxon>
        <taxon>Tortricidae</taxon>
        <taxon>Tortricinae</taxon>
        <taxon>Choristoneura</taxon>
    </lineage>
</organism>
<evidence type="ECO:0000313" key="2">
    <source>
        <dbReference type="Proteomes" id="UP001064048"/>
    </source>
</evidence>